<organism evidence="6 7">
    <name type="scientific">Caenorhabditis nigoni</name>
    <dbReference type="NCBI Taxonomy" id="1611254"/>
    <lineage>
        <taxon>Eukaryota</taxon>
        <taxon>Metazoa</taxon>
        <taxon>Ecdysozoa</taxon>
        <taxon>Nematoda</taxon>
        <taxon>Chromadorea</taxon>
        <taxon>Rhabditida</taxon>
        <taxon>Rhabditina</taxon>
        <taxon>Rhabditomorpha</taxon>
        <taxon>Rhabditoidea</taxon>
        <taxon>Rhabditidae</taxon>
        <taxon>Peloderinae</taxon>
        <taxon>Caenorhabditis</taxon>
    </lineage>
</organism>
<keyword evidence="4" id="KW-0732">Signal</keyword>
<keyword evidence="3" id="KW-0789">Thiol protease inhibitor</keyword>
<gene>
    <name evidence="6" type="primary">Cni-cpi-2</name>
    <name evidence="6" type="synonym">Cnig_chr_V.g19775</name>
    <name evidence="6" type="ORF">B9Z55_019775</name>
</gene>
<dbReference type="STRING" id="1611254.A0A2G5TKK7"/>
<dbReference type="GO" id="GO:0004869">
    <property type="term" value="F:cysteine-type endopeptidase inhibitor activity"/>
    <property type="evidence" value="ECO:0007669"/>
    <property type="project" value="UniProtKB-KW"/>
</dbReference>
<evidence type="ECO:0000256" key="4">
    <source>
        <dbReference type="SAM" id="SignalP"/>
    </source>
</evidence>
<comment type="caution">
    <text evidence="6">The sequence shown here is derived from an EMBL/GenBank/DDBJ whole genome shotgun (WGS) entry which is preliminary data.</text>
</comment>
<reference evidence="7" key="1">
    <citation type="submission" date="2017-10" db="EMBL/GenBank/DDBJ databases">
        <title>Rapid genome shrinkage in a self-fertile nematode reveals novel sperm competition proteins.</title>
        <authorList>
            <person name="Yin D."/>
            <person name="Schwarz E.M."/>
            <person name="Thomas C.G."/>
            <person name="Felde R.L."/>
            <person name="Korf I.F."/>
            <person name="Cutter A.D."/>
            <person name="Schartner C.M."/>
            <person name="Ralston E.J."/>
            <person name="Meyer B.J."/>
            <person name="Haag E.S."/>
        </authorList>
    </citation>
    <scope>NUCLEOTIDE SEQUENCE [LARGE SCALE GENOMIC DNA]</scope>
    <source>
        <strain evidence="7">JU1422</strain>
    </source>
</reference>
<comment type="similarity">
    <text evidence="1">Belongs to the cystatin family.</text>
</comment>
<feature type="chain" id="PRO_5018520919" description="Cystatin domain-containing protein" evidence="4">
    <location>
        <begin position="21"/>
        <end position="144"/>
    </location>
</feature>
<dbReference type="InterPro" id="IPR000010">
    <property type="entry name" value="Cystatin_dom"/>
</dbReference>
<dbReference type="Pfam" id="PF00031">
    <property type="entry name" value="Cystatin"/>
    <property type="match status" value="1"/>
</dbReference>
<dbReference type="AlphaFoldDB" id="A0A2G5TKK7"/>
<dbReference type="Proteomes" id="UP000230233">
    <property type="component" value="Chromosome V"/>
</dbReference>
<proteinExistence type="inferred from homology"/>
<dbReference type="SUPFAM" id="SSF54403">
    <property type="entry name" value="Cystatin/monellin"/>
    <property type="match status" value="1"/>
</dbReference>
<dbReference type="CDD" id="cd00042">
    <property type="entry name" value="CY"/>
    <property type="match status" value="1"/>
</dbReference>
<evidence type="ECO:0000256" key="1">
    <source>
        <dbReference type="ARBA" id="ARBA00009403"/>
    </source>
</evidence>
<evidence type="ECO:0000259" key="5">
    <source>
        <dbReference type="SMART" id="SM00043"/>
    </source>
</evidence>
<dbReference type="PANTHER" id="PTHR46186:SF2">
    <property type="entry name" value="CYSTATIN"/>
    <property type="match status" value="1"/>
</dbReference>
<dbReference type="GO" id="GO:0031982">
    <property type="term" value="C:vesicle"/>
    <property type="evidence" value="ECO:0007669"/>
    <property type="project" value="TreeGrafter"/>
</dbReference>
<dbReference type="OrthoDB" id="110606at2759"/>
<dbReference type="InterPro" id="IPR046350">
    <property type="entry name" value="Cystatin_sf"/>
</dbReference>
<accession>A0A2G5TKK7</accession>
<feature type="signal peptide" evidence="4">
    <location>
        <begin position="1"/>
        <end position="20"/>
    </location>
</feature>
<dbReference type="PANTHER" id="PTHR46186">
    <property type="entry name" value="CYSTATIN"/>
    <property type="match status" value="1"/>
</dbReference>
<dbReference type="GO" id="GO:0005615">
    <property type="term" value="C:extracellular space"/>
    <property type="evidence" value="ECO:0007669"/>
    <property type="project" value="TreeGrafter"/>
</dbReference>
<evidence type="ECO:0000256" key="3">
    <source>
        <dbReference type="ARBA" id="ARBA00022704"/>
    </source>
</evidence>
<dbReference type="EMBL" id="PDUG01000005">
    <property type="protein sequence ID" value="PIC27556.1"/>
    <property type="molecule type" value="Genomic_DNA"/>
</dbReference>
<evidence type="ECO:0000256" key="2">
    <source>
        <dbReference type="ARBA" id="ARBA00022690"/>
    </source>
</evidence>
<evidence type="ECO:0000313" key="7">
    <source>
        <dbReference type="Proteomes" id="UP000230233"/>
    </source>
</evidence>
<protein>
    <recommendedName>
        <fullName evidence="5">Cystatin domain-containing protein</fullName>
    </recommendedName>
</protein>
<dbReference type="SMART" id="SM00043">
    <property type="entry name" value="CY"/>
    <property type="match status" value="1"/>
</dbReference>
<keyword evidence="2" id="KW-0646">Protease inhibitor</keyword>
<name>A0A2G5TKK7_9PELO</name>
<keyword evidence="7" id="KW-1185">Reference proteome</keyword>
<dbReference type="GO" id="GO:0005737">
    <property type="term" value="C:cytoplasm"/>
    <property type="evidence" value="ECO:0007669"/>
    <property type="project" value="TreeGrafter"/>
</dbReference>
<sequence>MKAILVVAFIVSFISVTVNASTMVGGFTEQDASKKEYHEQAWKAVKGINDQASNNGPYYYVPIKVTKAHTQVVAGLNTKLEVLVGESSCKKGDMQPHELTSSNCNVKDGGSRAIYQVTIWEKPWENFEQFTVEKVRDVSADEQI</sequence>
<dbReference type="Gene3D" id="3.10.450.10">
    <property type="match status" value="1"/>
</dbReference>
<evidence type="ECO:0000313" key="6">
    <source>
        <dbReference type="EMBL" id="PIC27556.1"/>
    </source>
</evidence>
<feature type="domain" description="Cystatin" evidence="5">
    <location>
        <begin position="22"/>
        <end position="138"/>
    </location>
</feature>